<sequence>MCSILIILLKDCGILKNLKQRFFQKLSRLLPQHPLQKTLH</sequence>
<organism evidence="1 2">
    <name type="scientific">Trichinella nelsoni</name>
    <dbReference type="NCBI Taxonomy" id="6336"/>
    <lineage>
        <taxon>Eukaryota</taxon>
        <taxon>Metazoa</taxon>
        <taxon>Ecdysozoa</taxon>
        <taxon>Nematoda</taxon>
        <taxon>Enoplea</taxon>
        <taxon>Dorylaimia</taxon>
        <taxon>Trichinellida</taxon>
        <taxon>Trichinellidae</taxon>
        <taxon>Trichinella</taxon>
    </lineage>
</organism>
<dbReference type="AlphaFoldDB" id="A0A0V0RBR1"/>
<name>A0A0V0RBR1_9BILA</name>
<dbReference type="Proteomes" id="UP000054630">
    <property type="component" value="Unassembled WGS sequence"/>
</dbReference>
<evidence type="ECO:0000313" key="1">
    <source>
        <dbReference type="EMBL" id="KRX11924.1"/>
    </source>
</evidence>
<comment type="caution">
    <text evidence="1">The sequence shown here is derived from an EMBL/GenBank/DDBJ whole genome shotgun (WGS) entry which is preliminary data.</text>
</comment>
<keyword evidence="2" id="KW-1185">Reference proteome</keyword>
<gene>
    <name evidence="1" type="ORF">T07_14929</name>
</gene>
<proteinExistence type="predicted"/>
<reference evidence="1 2" key="1">
    <citation type="submission" date="2015-01" db="EMBL/GenBank/DDBJ databases">
        <title>Evolution of Trichinella species and genotypes.</title>
        <authorList>
            <person name="Korhonen P.K."/>
            <person name="Edoardo P."/>
            <person name="Giuseppe L.R."/>
            <person name="Gasser R.B."/>
        </authorList>
    </citation>
    <scope>NUCLEOTIDE SEQUENCE [LARGE SCALE GENOMIC DNA]</scope>
    <source>
        <strain evidence="1">ISS37</strain>
    </source>
</reference>
<evidence type="ECO:0000313" key="2">
    <source>
        <dbReference type="Proteomes" id="UP000054630"/>
    </source>
</evidence>
<protein>
    <submittedName>
        <fullName evidence="1">Uncharacterized protein</fullName>
    </submittedName>
</protein>
<dbReference type="EMBL" id="JYDL01001106">
    <property type="protein sequence ID" value="KRX11924.1"/>
    <property type="molecule type" value="Genomic_DNA"/>
</dbReference>
<accession>A0A0V0RBR1</accession>